<dbReference type="Gene3D" id="3.40.850.10">
    <property type="entry name" value="Kinesin motor domain"/>
    <property type="match status" value="1"/>
</dbReference>
<evidence type="ECO:0000313" key="5">
    <source>
        <dbReference type="EMBL" id="GCB84073.1"/>
    </source>
</evidence>
<dbReference type="InterPro" id="IPR027417">
    <property type="entry name" value="P-loop_NTPase"/>
</dbReference>
<comment type="similarity">
    <text evidence="3">Belongs to the TRAFAC class myosin-kinesin ATPase superfamily. Kinesin family.</text>
</comment>
<dbReference type="Proteomes" id="UP000288216">
    <property type="component" value="Unassembled WGS sequence"/>
</dbReference>
<keyword evidence="1" id="KW-0547">Nucleotide-binding</keyword>
<dbReference type="STRING" id="75743.A0A401QFD8"/>
<feature type="domain" description="Kinesin motor" evidence="4">
    <location>
        <begin position="1"/>
        <end position="48"/>
    </location>
</feature>
<dbReference type="InterPro" id="IPR036961">
    <property type="entry name" value="Kinesin_motor_dom_sf"/>
</dbReference>
<proteinExistence type="inferred from homology"/>
<evidence type="ECO:0000259" key="4">
    <source>
        <dbReference type="PROSITE" id="PS50067"/>
    </source>
</evidence>
<organism evidence="5 6">
    <name type="scientific">Scyliorhinus torazame</name>
    <name type="common">Cloudy catshark</name>
    <name type="synonym">Catulus torazame</name>
    <dbReference type="NCBI Taxonomy" id="75743"/>
    <lineage>
        <taxon>Eukaryota</taxon>
        <taxon>Metazoa</taxon>
        <taxon>Chordata</taxon>
        <taxon>Craniata</taxon>
        <taxon>Vertebrata</taxon>
        <taxon>Chondrichthyes</taxon>
        <taxon>Elasmobranchii</taxon>
        <taxon>Galeomorphii</taxon>
        <taxon>Galeoidea</taxon>
        <taxon>Carcharhiniformes</taxon>
        <taxon>Scyliorhinidae</taxon>
        <taxon>Scyliorhinus</taxon>
    </lineage>
</organism>
<evidence type="ECO:0000256" key="2">
    <source>
        <dbReference type="ARBA" id="ARBA00022840"/>
    </source>
</evidence>
<evidence type="ECO:0000256" key="1">
    <source>
        <dbReference type="ARBA" id="ARBA00022741"/>
    </source>
</evidence>
<gene>
    <name evidence="5" type="ORF">scyTo_0024846</name>
</gene>
<dbReference type="GO" id="GO:0007018">
    <property type="term" value="P:microtubule-based movement"/>
    <property type="evidence" value="ECO:0007669"/>
    <property type="project" value="InterPro"/>
</dbReference>
<name>A0A401QFD8_SCYTO</name>
<evidence type="ECO:0000313" key="6">
    <source>
        <dbReference type="Proteomes" id="UP000288216"/>
    </source>
</evidence>
<dbReference type="OrthoDB" id="3176171at2759"/>
<sequence>VFDLLNKKAKLRIMEDHKQQVQIVGLWEQNVFCVDDVIMNVDMGNNYR</sequence>
<feature type="non-terminal residue" evidence="5">
    <location>
        <position position="1"/>
    </location>
</feature>
<dbReference type="GO" id="GO:0003777">
    <property type="term" value="F:microtubule motor activity"/>
    <property type="evidence" value="ECO:0007669"/>
    <property type="project" value="InterPro"/>
</dbReference>
<dbReference type="GO" id="GO:0008017">
    <property type="term" value="F:microtubule binding"/>
    <property type="evidence" value="ECO:0007669"/>
    <property type="project" value="InterPro"/>
</dbReference>
<dbReference type="AlphaFoldDB" id="A0A401QFD8"/>
<keyword evidence="2" id="KW-0067">ATP-binding</keyword>
<dbReference type="GO" id="GO:0005524">
    <property type="term" value="F:ATP binding"/>
    <property type="evidence" value="ECO:0007669"/>
    <property type="project" value="UniProtKB-KW"/>
</dbReference>
<dbReference type="PROSITE" id="PS50067">
    <property type="entry name" value="KINESIN_MOTOR_2"/>
    <property type="match status" value="1"/>
</dbReference>
<protein>
    <recommendedName>
        <fullName evidence="4">Kinesin motor domain-containing protein</fullName>
    </recommendedName>
</protein>
<evidence type="ECO:0000256" key="3">
    <source>
        <dbReference type="PROSITE-ProRule" id="PRU00283"/>
    </source>
</evidence>
<accession>A0A401QFD8</accession>
<dbReference type="EMBL" id="BFAA01058284">
    <property type="protein sequence ID" value="GCB84073.1"/>
    <property type="molecule type" value="Genomic_DNA"/>
</dbReference>
<dbReference type="InterPro" id="IPR001752">
    <property type="entry name" value="Kinesin_motor_dom"/>
</dbReference>
<reference evidence="5 6" key="1">
    <citation type="journal article" date="2018" name="Nat. Ecol. Evol.">
        <title>Shark genomes provide insights into elasmobranch evolution and the origin of vertebrates.</title>
        <authorList>
            <person name="Hara Y"/>
            <person name="Yamaguchi K"/>
            <person name="Onimaru K"/>
            <person name="Kadota M"/>
            <person name="Koyanagi M"/>
            <person name="Keeley SD"/>
            <person name="Tatsumi K"/>
            <person name="Tanaka K"/>
            <person name="Motone F"/>
            <person name="Kageyama Y"/>
            <person name="Nozu R"/>
            <person name="Adachi N"/>
            <person name="Nishimura O"/>
            <person name="Nakagawa R"/>
            <person name="Tanegashima C"/>
            <person name="Kiyatake I"/>
            <person name="Matsumoto R"/>
            <person name="Murakumo K"/>
            <person name="Nishida K"/>
            <person name="Terakita A"/>
            <person name="Kuratani S"/>
            <person name="Sato K"/>
            <person name="Hyodo S Kuraku.S."/>
        </authorList>
    </citation>
    <scope>NUCLEOTIDE SEQUENCE [LARGE SCALE GENOMIC DNA]</scope>
</reference>
<comment type="caution">
    <text evidence="5">The sequence shown here is derived from an EMBL/GenBank/DDBJ whole genome shotgun (WGS) entry which is preliminary data.</text>
</comment>
<dbReference type="SUPFAM" id="SSF52540">
    <property type="entry name" value="P-loop containing nucleoside triphosphate hydrolases"/>
    <property type="match status" value="1"/>
</dbReference>
<comment type="caution">
    <text evidence="3">Lacks conserved residue(s) required for the propagation of feature annotation.</text>
</comment>
<keyword evidence="6" id="KW-1185">Reference proteome</keyword>